<feature type="active site" description="Charge relay system" evidence="8 9">
    <location>
        <position position="148"/>
    </location>
</feature>
<dbReference type="GO" id="GO:0005576">
    <property type="term" value="C:extracellular region"/>
    <property type="evidence" value="ECO:0007669"/>
    <property type="project" value="UniProtKB-SubCell"/>
</dbReference>
<keyword evidence="7 9" id="KW-0720">Serine protease</keyword>
<dbReference type="AlphaFoldDB" id="A0A8K0E0L1"/>
<dbReference type="Proteomes" id="UP000796880">
    <property type="component" value="Unassembled WGS sequence"/>
</dbReference>
<comment type="subcellular location">
    <subcellularLocation>
        <location evidence="1">Secreted</location>
    </subcellularLocation>
</comment>
<dbReference type="InterPro" id="IPR015500">
    <property type="entry name" value="Peptidase_S8_subtilisin-rel"/>
</dbReference>
<comment type="caution">
    <text evidence="15">The sequence shown here is derived from an EMBL/GenBank/DDBJ whole genome shotgun (WGS) entry which is preliminary data.</text>
</comment>
<dbReference type="PROSITE" id="PS51892">
    <property type="entry name" value="SUBTILASE"/>
    <property type="match status" value="1"/>
</dbReference>
<dbReference type="CDD" id="cd02120">
    <property type="entry name" value="PA_subtilisin_like"/>
    <property type="match status" value="1"/>
</dbReference>
<dbReference type="SUPFAM" id="SSF52743">
    <property type="entry name" value="Subtilisin-like"/>
    <property type="match status" value="1"/>
</dbReference>
<dbReference type="GO" id="GO:0006508">
    <property type="term" value="P:proteolysis"/>
    <property type="evidence" value="ECO:0007669"/>
    <property type="project" value="UniProtKB-KW"/>
</dbReference>
<dbReference type="InterPro" id="IPR036852">
    <property type="entry name" value="Peptidase_S8/S53_dom_sf"/>
</dbReference>
<reference evidence="15" key="1">
    <citation type="submission" date="2020-03" db="EMBL/GenBank/DDBJ databases">
        <title>A high-quality chromosome-level genome assembly of a woody plant with both climbing and erect habits, Rhamnella rubrinervis.</title>
        <authorList>
            <person name="Lu Z."/>
            <person name="Yang Y."/>
            <person name="Zhu X."/>
            <person name="Sun Y."/>
        </authorList>
    </citation>
    <scope>NUCLEOTIDE SEQUENCE</scope>
    <source>
        <strain evidence="15">BYM</strain>
        <tissue evidence="15">Leaf</tissue>
    </source>
</reference>
<evidence type="ECO:0000256" key="11">
    <source>
        <dbReference type="SAM" id="SignalP"/>
    </source>
</evidence>
<evidence type="ECO:0000256" key="5">
    <source>
        <dbReference type="ARBA" id="ARBA00022729"/>
    </source>
</evidence>
<dbReference type="InterPro" id="IPR037045">
    <property type="entry name" value="S8pro/Inhibitor_I9_sf"/>
</dbReference>
<feature type="domain" description="Subtilisin-like protease fibronectin type-III" evidence="14">
    <location>
        <begin position="649"/>
        <end position="748"/>
    </location>
</feature>
<evidence type="ECO:0000313" key="15">
    <source>
        <dbReference type="EMBL" id="KAF3437808.1"/>
    </source>
</evidence>
<dbReference type="Gene3D" id="3.30.70.80">
    <property type="entry name" value="Peptidase S8 propeptide/proteinase inhibitor I9"/>
    <property type="match status" value="1"/>
</dbReference>
<organism evidence="15 16">
    <name type="scientific">Rhamnella rubrinervis</name>
    <dbReference type="NCBI Taxonomy" id="2594499"/>
    <lineage>
        <taxon>Eukaryota</taxon>
        <taxon>Viridiplantae</taxon>
        <taxon>Streptophyta</taxon>
        <taxon>Embryophyta</taxon>
        <taxon>Tracheophyta</taxon>
        <taxon>Spermatophyta</taxon>
        <taxon>Magnoliopsida</taxon>
        <taxon>eudicotyledons</taxon>
        <taxon>Gunneridae</taxon>
        <taxon>Pentapetalae</taxon>
        <taxon>rosids</taxon>
        <taxon>fabids</taxon>
        <taxon>Rosales</taxon>
        <taxon>Rhamnaceae</taxon>
        <taxon>rhamnoid group</taxon>
        <taxon>Rhamneae</taxon>
        <taxon>Rhamnella</taxon>
    </lineage>
</organism>
<evidence type="ECO:0000259" key="12">
    <source>
        <dbReference type="Pfam" id="PF00082"/>
    </source>
</evidence>
<dbReference type="Gene3D" id="3.50.30.30">
    <property type="match status" value="1"/>
</dbReference>
<dbReference type="InterPro" id="IPR010259">
    <property type="entry name" value="S8pro/Inhibitor_I9"/>
</dbReference>
<dbReference type="OrthoDB" id="206201at2759"/>
<accession>A0A8K0E0L1</accession>
<protein>
    <submittedName>
        <fullName evidence="15">Uncharacterized protein</fullName>
    </submittedName>
</protein>
<dbReference type="GO" id="GO:0004252">
    <property type="term" value="F:serine-type endopeptidase activity"/>
    <property type="evidence" value="ECO:0007669"/>
    <property type="project" value="UniProtKB-UniRule"/>
</dbReference>
<keyword evidence="3" id="KW-0964">Secreted</keyword>
<evidence type="ECO:0000256" key="8">
    <source>
        <dbReference type="PIRSR" id="PIRSR615500-1"/>
    </source>
</evidence>
<evidence type="ECO:0000256" key="10">
    <source>
        <dbReference type="SAM" id="MobiDB-lite"/>
    </source>
</evidence>
<dbReference type="Pfam" id="PF05922">
    <property type="entry name" value="Inhibitor_I9"/>
    <property type="match status" value="1"/>
</dbReference>
<name>A0A8K0E0L1_9ROSA</name>
<dbReference type="PRINTS" id="PR00723">
    <property type="entry name" value="SUBTILISIN"/>
</dbReference>
<feature type="chain" id="PRO_5035482632" evidence="11">
    <location>
        <begin position="26"/>
        <end position="753"/>
    </location>
</feature>
<evidence type="ECO:0000256" key="3">
    <source>
        <dbReference type="ARBA" id="ARBA00022525"/>
    </source>
</evidence>
<dbReference type="InterPro" id="IPR045051">
    <property type="entry name" value="SBT"/>
</dbReference>
<keyword evidence="4 9" id="KW-0645">Protease</keyword>
<evidence type="ECO:0000256" key="6">
    <source>
        <dbReference type="ARBA" id="ARBA00022801"/>
    </source>
</evidence>
<dbReference type="Pfam" id="PF17766">
    <property type="entry name" value="fn3_6"/>
    <property type="match status" value="1"/>
</dbReference>
<keyword evidence="6 9" id="KW-0378">Hydrolase</keyword>
<dbReference type="PROSITE" id="PS00138">
    <property type="entry name" value="SUBTILASE_SER"/>
    <property type="match status" value="1"/>
</dbReference>
<evidence type="ECO:0000256" key="1">
    <source>
        <dbReference type="ARBA" id="ARBA00004613"/>
    </source>
</evidence>
<evidence type="ECO:0000256" key="9">
    <source>
        <dbReference type="PROSITE-ProRule" id="PRU01240"/>
    </source>
</evidence>
<evidence type="ECO:0000313" key="16">
    <source>
        <dbReference type="Proteomes" id="UP000796880"/>
    </source>
</evidence>
<feature type="domain" description="Inhibitor I9" evidence="13">
    <location>
        <begin position="32"/>
        <end position="110"/>
    </location>
</feature>
<evidence type="ECO:0000256" key="4">
    <source>
        <dbReference type="ARBA" id="ARBA00022670"/>
    </source>
</evidence>
<gene>
    <name evidence="15" type="ORF">FNV43_RR20564</name>
</gene>
<comment type="similarity">
    <text evidence="2 9">Belongs to the peptidase S8 family.</text>
</comment>
<dbReference type="FunFam" id="3.40.50.200:FF:000006">
    <property type="entry name" value="Subtilisin-like protease SBT1.5"/>
    <property type="match status" value="1"/>
</dbReference>
<evidence type="ECO:0000256" key="7">
    <source>
        <dbReference type="ARBA" id="ARBA00022825"/>
    </source>
</evidence>
<sequence>MVKSWPIQFSSVAFLVVILFSCCGAVDEDKKVYIVYLGSLNDQSSDFTPQYSYHRTILQQVLDQQSSVSDSLITSYTRSINGFAARLTDVERDRLASLNGVVSVFPSKTLYPKTTRSWDFMGFDSGAETLSTIHRLIPEKDIIVGVIDTGIWPESESFKDEGLGPPPAKWRGTCDGGKNFTCNNKIIGARYYPKPSSSSSSGNESARDDAGHGSHTASIAAGNKVKNASFYGIAQGIARGGVPAARVAAYKVCHLNVGCNESDILAAFDDAIADGVDVISVSLGPSSPEDFKDDAIAIGSFHGMTRGILTVQAAGNNGPLQGSTVSVSPWILTVAASSTDRRIIDKVILGDGNTVVGHSVNSFSLNGTKKVPMILGTNARSSNCSTDAESPCDNGCLDSNLVKGKIVVCNVLGDVTEAYRAGAIGLIGFNQFTNVSIVVPLPALGLDVVSSDVSNYMKNSTKIHQGEILKSEAIINGTDHPPLVAEFSSRGPNTIIPEIMKPDISAPGVEILAAYSPIASPSNIPQDTRSVNYSILSGTSMACPHVTAVAVYVKTFHPDWSPSEIKSAIMTTALPMNGTQFIAQEFASGSGHVNPLQAVNPGLVYELGKDDYVKLLCSKGYDDRKLRLISGDNTTTCPTAASSKLLPQDVNYPAMAAQVLPEKPFGVSFHRTVKNVGVANSTYKVSVSPSVSRINVSVVPEVLSFNSLKEKRSFVATVNGGEIGAETMLSASVVWSDGTHSVTSPIVVYVISI</sequence>
<dbReference type="Gene3D" id="3.40.50.200">
    <property type="entry name" value="Peptidase S8/S53 domain"/>
    <property type="match status" value="1"/>
</dbReference>
<keyword evidence="16" id="KW-1185">Reference proteome</keyword>
<feature type="region of interest" description="Disordered" evidence="10">
    <location>
        <begin position="193"/>
        <end position="218"/>
    </location>
</feature>
<dbReference type="InterPro" id="IPR023828">
    <property type="entry name" value="Peptidase_S8_Ser-AS"/>
</dbReference>
<dbReference type="InterPro" id="IPR034197">
    <property type="entry name" value="Peptidases_S8_3"/>
</dbReference>
<keyword evidence="5 11" id="KW-0732">Signal</keyword>
<feature type="active site" description="Charge relay system" evidence="8 9">
    <location>
        <position position="212"/>
    </location>
</feature>
<dbReference type="EMBL" id="VOIH02000009">
    <property type="protein sequence ID" value="KAF3437808.1"/>
    <property type="molecule type" value="Genomic_DNA"/>
</dbReference>
<evidence type="ECO:0000259" key="13">
    <source>
        <dbReference type="Pfam" id="PF05922"/>
    </source>
</evidence>
<dbReference type="Gene3D" id="2.60.40.2310">
    <property type="match status" value="1"/>
</dbReference>
<dbReference type="InterPro" id="IPR041469">
    <property type="entry name" value="Subtilisin-like_FN3"/>
</dbReference>
<feature type="domain" description="Peptidase S8/S53" evidence="12">
    <location>
        <begin position="140"/>
        <end position="578"/>
    </location>
</feature>
<dbReference type="PANTHER" id="PTHR10795">
    <property type="entry name" value="PROPROTEIN CONVERTASE SUBTILISIN/KEXIN"/>
    <property type="match status" value="1"/>
</dbReference>
<evidence type="ECO:0000259" key="14">
    <source>
        <dbReference type="Pfam" id="PF17766"/>
    </source>
</evidence>
<dbReference type="CDD" id="cd04852">
    <property type="entry name" value="Peptidases_S8_3"/>
    <property type="match status" value="1"/>
</dbReference>
<evidence type="ECO:0000256" key="2">
    <source>
        <dbReference type="ARBA" id="ARBA00011073"/>
    </source>
</evidence>
<dbReference type="InterPro" id="IPR000209">
    <property type="entry name" value="Peptidase_S8/S53_dom"/>
</dbReference>
<dbReference type="GO" id="GO:0009609">
    <property type="term" value="P:response to symbiotic bacterium"/>
    <property type="evidence" value="ECO:0007669"/>
    <property type="project" value="UniProtKB-ARBA"/>
</dbReference>
<dbReference type="PROSITE" id="PS51257">
    <property type="entry name" value="PROKAR_LIPOPROTEIN"/>
    <property type="match status" value="1"/>
</dbReference>
<proteinExistence type="inferred from homology"/>
<dbReference type="Pfam" id="PF00082">
    <property type="entry name" value="Peptidase_S8"/>
    <property type="match status" value="1"/>
</dbReference>
<feature type="signal peptide" evidence="11">
    <location>
        <begin position="1"/>
        <end position="25"/>
    </location>
</feature>
<feature type="active site" description="Charge relay system" evidence="8 9">
    <location>
        <position position="540"/>
    </location>
</feature>